<organism evidence="1">
    <name type="scientific">Anguilla anguilla</name>
    <name type="common">European freshwater eel</name>
    <name type="synonym">Muraena anguilla</name>
    <dbReference type="NCBI Taxonomy" id="7936"/>
    <lineage>
        <taxon>Eukaryota</taxon>
        <taxon>Metazoa</taxon>
        <taxon>Chordata</taxon>
        <taxon>Craniata</taxon>
        <taxon>Vertebrata</taxon>
        <taxon>Euteleostomi</taxon>
        <taxon>Actinopterygii</taxon>
        <taxon>Neopterygii</taxon>
        <taxon>Teleostei</taxon>
        <taxon>Anguilliformes</taxon>
        <taxon>Anguillidae</taxon>
        <taxon>Anguilla</taxon>
    </lineage>
</organism>
<protein>
    <submittedName>
        <fullName evidence="1">Uncharacterized protein</fullName>
    </submittedName>
</protein>
<evidence type="ECO:0000313" key="1">
    <source>
        <dbReference type="EMBL" id="JAH99195.1"/>
    </source>
</evidence>
<reference evidence="1" key="1">
    <citation type="submission" date="2014-11" db="EMBL/GenBank/DDBJ databases">
        <authorList>
            <person name="Amaro Gonzalez C."/>
        </authorList>
    </citation>
    <scope>NUCLEOTIDE SEQUENCE</scope>
</reference>
<reference evidence="1" key="2">
    <citation type="journal article" date="2015" name="Fish Shellfish Immunol.">
        <title>Early steps in the European eel (Anguilla anguilla)-Vibrio vulnificus interaction in the gills: Role of the RtxA13 toxin.</title>
        <authorList>
            <person name="Callol A."/>
            <person name="Pajuelo D."/>
            <person name="Ebbesson L."/>
            <person name="Teles M."/>
            <person name="MacKenzie S."/>
            <person name="Amaro C."/>
        </authorList>
    </citation>
    <scope>NUCLEOTIDE SEQUENCE</scope>
</reference>
<name>A0A0E9XBH6_ANGAN</name>
<accession>A0A0E9XBH6</accession>
<dbReference type="EMBL" id="GBXM01009382">
    <property type="protein sequence ID" value="JAH99195.1"/>
    <property type="molecule type" value="Transcribed_RNA"/>
</dbReference>
<dbReference type="AlphaFoldDB" id="A0A0E9XBH6"/>
<proteinExistence type="predicted"/>
<sequence length="22" mass="2538">MKMRYVLNYLVVSVHPGSLAEM</sequence>